<keyword evidence="1" id="KW-1133">Transmembrane helix</keyword>
<dbReference type="Pfam" id="PF00535">
    <property type="entry name" value="Glycos_transf_2"/>
    <property type="match status" value="1"/>
</dbReference>
<dbReference type="SUPFAM" id="SSF53448">
    <property type="entry name" value="Nucleotide-diphospho-sugar transferases"/>
    <property type="match status" value="1"/>
</dbReference>
<comment type="caution">
    <text evidence="3">The sequence shown here is derived from an EMBL/GenBank/DDBJ whole genome shotgun (WGS) entry which is preliminary data.</text>
</comment>
<sequence length="259" mass="29724">MIKKDSKSIKPIEELPTVSVIIPAYNASKYIDTAINSVFLQNVPVELIVVDDCSSDNLDIVMNKYLGLKNIVYIKNERNLGVAKSRNLGVRKSKGDYVAYLDADDWWMEGKLEKQISIMKKTGVVLCSTGRELVYSNGESTGRYIPVKKHISYKSLLYHNSINCSSVLVLSEVAKEFPMGNDEIHEDYITWLKILKKYKKAYGIDEPYLKYRLTGNGKSRNKIKSARMTFLVYRHMGFGYLKSIYYFICYAVHGMKKYI</sequence>
<evidence type="ECO:0000313" key="3">
    <source>
        <dbReference type="EMBL" id="NNJ32990.1"/>
    </source>
</evidence>
<accession>A0ABX1VZY8</accession>
<dbReference type="EMBL" id="JAAOXG010000076">
    <property type="protein sequence ID" value="NNJ32990.1"/>
    <property type="molecule type" value="Genomic_DNA"/>
</dbReference>
<dbReference type="CDD" id="cd00761">
    <property type="entry name" value="Glyco_tranf_GTA_type"/>
    <property type="match status" value="1"/>
</dbReference>
<feature type="transmembrane region" description="Helical" evidence="1">
    <location>
        <begin position="230"/>
        <end position="253"/>
    </location>
</feature>
<dbReference type="Proteomes" id="UP000539052">
    <property type="component" value="Unassembled WGS sequence"/>
</dbReference>
<gene>
    <name evidence="3" type="ORF">G9470_24850</name>
</gene>
<proteinExistence type="predicted"/>
<keyword evidence="1" id="KW-0472">Membrane</keyword>
<protein>
    <submittedName>
        <fullName evidence="3">Glycosyltransferase family 2 protein</fullName>
    </submittedName>
</protein>
<organism evidence="3 4">
    <name type="scientific">Lacrimispora defluvii</name>
    <dbReference type="NCBI Taxonomy" id="2719233"/>
    <lineage>
        <taxon>Bacteria</taxon>
        <taxon>Bacillati</taxon>
        <taxon>Bacillota</taxon>
        <taxon>Clostridia</taxon>
        <taxon>Lachnospirales</taxon>
        <taxon>Lachnospiraceae</taxon>
        <taxon>Lacrimispora</taxon>
    </lineage>
</organism>
<keyword evidence="1" id="KW-0812">Transmembrane</keyword>
<evidence type="ECO:0000313" key="4">
    <source>
        <dbReference type="Proteomes" id="UP000539052"/>
    </source>
</evidence>
<dbReference type="RefSeq" id="WP_170824027.1">
    <property type="nucleotide sequence ID" value="NZ_JAAOXG010000076.1"/>
</dbReference>
<dbReference type="InterPro" id="IPR001173">
    <property type="entry name" value="Glyco_trans_2-like"/>
</dbReference>
<name>A0ABX1VZY8_9FIRM</name>
<reference evidence="3 4" key="1">
    <citation type="submission" date="2020-03" db="EMBL/GenBank/DDBJ databases">
        <title>Genome Sequence of industrial isolate, B5A.</title>
        <authorList>
            <person name="Sharma S."/>
            <person name="Patil P.B."/>
            <person name="Korpole S."/>
        </authorList>
    </citation>
    <scope>NUCLEOTIDE SEQUENCE [LARGE SCALE GENOMIC DNA]</scope>
    <source>
        <strain evidence="3 4">PI-S10-B5A</strain>
    </source>
</reference>
<keyword evidence="4" id="KW-1185">Reference proteome</keyword>
<dbReference type="Gene3D" id="3.90.550.10">
    <property type="entry name" value="Spore Coat Polysaccharide Biosynthesis Protein SpsA, Chain A"/>
    <property type="match status" value="1"/>
</dbReference>
<evidence type="ECO:0000256" key="1">
    <source>
        <dbReference type="SAM" id="Phobius"/>
    </source>
</evidence>
<dbReference type="InterPro" id="IPR029044">
    <property type="entry name" value="Nucleotide-diphossugar_trans"/>
</dbReference>
<dbReference type="PANTHER" id="PTHR22916:SF3">
    <property type="entry name" value="UDP-GLCNAC:BETAGAL BETA-1,3-N-ACETYLGLUCOSAMINYLTRANSFERASE-LIKE PROTEIN 1"/>
    <property type="match status" value="1"/>
</dbReference>
<feature type="domain" description="Glycosyltransferase 2-like" evidence="2">
    <location>
        <begin position="19"/>
        <end position="145"/>
    </location>
</feature>
<evidence type="ECO:0000259" key="2">
    <source>
        <dbReference type="Pfam" id="PF00535"/>
    </source>
</evidence>
<dbReference type="PANTHER" id="PTHR22916">
    <property type="entry name" value="GLYCOSYLTRANSFERASE"/>
    <property type="match status" value="1"/>
</dbReference>